<keyword evidence="3" id="KW-1185">Reference proteome</keyword>
<evidence type="ECO:0000313" key="2">
    <source>
        <dbReference type="EMBL" id="KAK3940093.1"/>
    </source>
</evidence>
<reference evidence="3" key="1">
    <citation type="journal article" date="2023" name="Mol. Phylogenet. Evol.">
        <title>Genome-scale phylogeny and comparative genomics of the fungal order Sordariales.</title>
        <authorList>
            <person name="Hensen N."/>
            <person name="Bonometti L."/>
            <person name="Westerberg I."/>
            <person name="Brannstrom I.O."/>
            <person name="Guillou S."/>
            <person name="Cros-Aarteil S."/>
            <person name="Calhoun S."/>
            <person name="Haridas S."/>
            <person name="Kuo A."/>
            <person name="Mondo S."/>
            <person name="Pangilinan J."/>
            <person name="Riley R."/>
            <person name="LaButti K."/>
            <person name="Andreopoulos B."/>
            <person name="Lipzen A."/>
            <person name="Chen C."/>
            <person name="Yan M."/>
            <person name="Daum C."/>
            <person name="Ng V."/>
            <person name="Clum A."/>
            <person name="Steindorff A."/>
            <person name="Ohm R.A."/>
            <person name="Martin F."/>
            <person name="Silar P."/>
            <person name="Natvig D.O."/>
            <person name="Lalanne C."/>
            <person name="Gautier V."/>
            <person name="Ament-Velasquez S.L."/>
            <person name="Kruys A."/>
            <person name="Hutchinson M.I."/>
            <person name="Powell A.J."/>
            <person name="Barry K."/>
            <person name="Miller A.N."/>
            <person name="Grigoriev I.V."/>
            <person name="Debuchy R."/>
            <person name="Gladieux P."/>
            <person name="Hiltunen Thoren M."/>
            <person name="Johannesson H."/>
        </authorList>
    </citation>
    <scope>NUCLEOTIDE SEQUENCE [LARGE SCALE GENOMIC DNA]</scope>
    <source>
        <strain evidence="3">CBS 340.73</strain>
    </source>
</reference>
<feature type="region of interest" description="Disordered" evidence="1">
    <location>
        <begin position="29"/>
        <end position="56"/>
    </location>
</feature>
<evidence type="ECO:0000313" key="3">
    <source>
        <dbReference type="Proteomes" id="UP001303473"/>
    </source>
</evidence>
<evidence type="ECO:0000256" key="1">
    <source>
        <dbReference type="SAM" id="MobiDB-lite"/>
    </source>
</evidence>
<comment type="caution">
    <text evidence="2">The sequence shown here is derived from an EMBL/GenBank/DDBJ whole genome shotgun (WGS) entry which is preliminary data.</text>
</comment>
<feature type="region of interest" description="Disordered" evidence="1">
    <location>
        <begin position="111"/>
        <end position="134"/>
    </location>
</feature>
<dbReference type="Proteomes" id="UP001303473">
    <property type="component" value="Unassembled WGS sequence"/>
</dbReference>
<name>A0AAN6N8F6_9PEZI</name>
<dbReference type="AlphaFoldDB" id="A0AAN6N8F6"/>
<dbReference type="EMBL" id="MU853801">
    <property type="protein sequence ID" value="KAK3940093.1"/>
    <property type="molecule type" value="Genomic_DNA"/>
</dbReference>
<organism evidence="2 3">
    <name type="scientific">Diplogelasinospora grovesii</name>
    <dbReference type="NCBI Taxonomy" id="303347"/>
    <lineage>
        <taxon>Eukaryota</taxon>
        <taxon>Fungi</taxon>
        <taxon>Dikarya</taxon>
        <taxon>Ascomycota</taxon>
        <taxon>Pezizomycotina</taxon>
        <taxon>Sordariomycetes</taxon>
        <taxon>Sordariomycetidae</taxon>
        <taxon>Sordariales</taxon>
        <taxon>Diplogelasinosporaceae</taxon>
        <taxon>Diplogelasinospora</taxon>
    </lineage>
</organism>
<protein>
    <submittedName>
        <fullName evidence="2">Uncharacterized protein</fullName>
    </submittedName>
</protein>
<accession>A0AAN6N8F6</accession>
<sequence length="269" mass="28964">MFPGLDCPPVLPPSALRFVLRERTRLFMPCDDDNGQAQTQPSQRRGGGVGPAHGLGEKGSYNAVSLMAVGRTSILSQTKENHPFAGRNLSAPNLSSGEACTRDSTLLARKARLNPQPCATANQDAGTRSKPIPSGPTIYEERPFQNWGCLSSVTQHVPKENVRMPEESGRGGRESDCSSEAVLATTSPSCIKTDQEQAESSVWWCIQTGPTPCSRHSRPMGCFKRSSLLETLQRRKASHGLSPRATALGIPAVETADDVEHGTSNTVLR</sequence>
<proteinExistence type="predicted"/>
<feature type="compositionally biased region" description="Polar residues" evidence="1">
    <location>
        <begin position="117"/>
        <end position="126"/>
    </location>
</feature>
<gene>
    <name evidence="2" type="ORF">QBC46DRAFT_408631</name>
</gene>